<evidence type="ECO:0000313" key="1">
    <source>
        <dbReference type="EMBL" id="PKI36928.1"/>
    </source>
</evidence>
<dbReference type="EMBL" id="PGOL01004634">
    <property type="protein sequence ID" value="PKI36928.1"/>
    <property type="molecule type" value="Genomic_DNA"/>
</dbReference>
<evidence type="ECO:0000313" key="2">
    <source>
        <dbReference type="Proteomes" id="UP000233551"/>
    </source>
</evidence>
<keyword evidence="2" id="KW-1185">Reference proteome</keyword>
<dbReference type="STRING" id="22663.A0A2I0HZ12"/>
<organism evidence="1 2">
    <name type="scientific">Punica granatum</name>
    <name type="common">Pomegranate</name>
    <dbReference type="NCBI Taxonomy" id="22663"/>
    <lineage>
        <taxon>Eukaryota</taxon>
        <taxon>Viridiplantae</taxon>
        <taxon>Streptophyta</taxon>
        <taxon>Embryophyta</taxon>
        <taxon>Tracheophyta</taxon>
        <taxon>Spermatophyta</taxon>
        <taxon>Magnoliopsida</taxon>
        <taxon>eudicotyledons</taxon>
        <taxon>Gunneridae</taxon>
        <taxon>Pentapetalae</taxon>
        <taxon>rosids</taxon>
        <taxon>malvids</taxon>
        <taxon>Myrtales</taxon>
        <taxon>Lythraceae</taxon>
        <taxon>Punica</taxon>
    </lineage>
</organism>
<accession>A0A2I0HZ12</accession>
<proteinExistence type="predicted"/>
<comment type="caution">
    <text evidence="1">The sequence shown here is derived from an EMBL/GenBank/DDBJ whole genome shotgun (WGS) entry which is preliminary data.</text>
</comment>
<dbReference type="PANTHER" id="PTHR42908:SF3">
    <property type="entry name" value="ELONGATION FACTOR-LIKE GTPASE 1"/>
    <property type="match status" value="1"/>
</dbReference>
<name>A0A2I0HZ12_PUNGR</name>
<dbReference type="SUPFAM" id="SSF54980">
    <property type="entry name" value="EF-G C-terminal domain-like"/>
    <property type="match status" value="1"/>
</dbReference>
<dbReference type="GO" id="GO:0043022">
    <property type="term" value="F:ribosome binding"/>
    <property type="evidence" value="ECO:0007669"/>
    <property type="project" value="TreeGrafter"/>
</dbReference>
<reference evidence="1 2" key="1">
    <citation type="submission" date="2017-11" db="EMBL/GenBank/DDBJ databases">
        <title>De-novo sequencing of pomegranate (Punica granatum L.) genome.</title>
        <authorList>
            <person name="Akparov Z."/>
            <person name="Amiraslanov A."/>
            <person name="Hajiyeva S."/>
            <person name="Abbasov M."/>
            <person name="Kaur K."/>
            <person name="Hamwieh A."/>
            <person name="Solovyev V."/>
            <person name="Salamov A."/>
            <person name="Braich B."/>
            <person name="Kosarev P."/>
            <person name="Mahmoud A."/>
            <person name="Hajiyev E."/>
            <person name="Babayeva S."/>
            <person name="Izzatullayeva V."/>
            <person name="Mammadov A."/>
            <person name="Mammadov A."/>
            <person name="Sharifova S."/>
            <person name="Ojaghi J."/>
            <person name="Eynullazada K."/>
            <person name="Bayramov B."/>
            <person name="Abdulazimova A."/>
            <person name="Shahmuradov I."/>
        </authorList>
    </citation>
    <scope>NUCLEOTIDE SEQUENCE [LARGE SCALE GENOMIC DNA]</scope>
    <source>
        <strain evidence="2">cv. AG2017</strain>
        <tissue evidence="1">Leaf</tissue>
    </source>
</reference>
<dbReference type="AlphaFoldDB" id="A0A2I0HZ12"/>
<dbReference type="GO" id="GO:0005829">
    <property type="term" value="C:cytosol"/>
    <property type="evidence" value="ECO:0007669"/>
    <property type="project" value="TreeGrafter"/>
</dbReference>
<gene>
    <name evidence="1" type="ORF">CRG98_042685</name>
</gene>
<dbReference type="GO" id="GO:0003924">
    <property type="term" value="F:GTPase activity"/>
    <property type="evidence" value="ECO:0007669"/>
    <property type="project" value="TreeGrafter"/>
</dbReference>
<dbReference type="GO" id="GO:1990904">
    <property type="term" value="C:ribonucleoprotein complex"/>
    <property type="evidence" value="ECO:0007669"/>
    <property type="project" value="TreeGrafter"/>
</dbReference>
<protein>
    <submittedName>
        <fullName evidence="1">Uncharacterized protein</fullName>
    </submittedName>
</protein>
<dbReference type="PANTHER" id="PTHR42908">
    <property type="entry name" value="TRANSLATION ELONGATION FACTOR-RELATED"/>
    <property type="match status" value="1"/>
</dbReference>
<sequence length="95" mass="11023">MATVKDVRRAAVFQHIPQLVKAMCYCKLNMRAYYLGPMYAVLFRRLAQVLKEEMQEGSPLITVHAYVTLAESFRFADELRKWTSRAVSMLILLSH</sequence>
<dbReference type="InterPro" id="IPR035647">
    <property type="entry name" value="EFG_III/V"/>
</dbReference>
<dbReference type="Gene3D" id="3.30.70.240">
    <property type="match status" value="1"/>
</dbReference>
<dbReference type="Proteomes" id="UP000233551">
    <property type="component" value="Unassembled WGS sequence"/>
</dbReference>
<dbReference type="GO" id="GO:0042256">
    <property type="term" value="P:cytosolic ribosome assembly"/>
    <property type="evidence" value="ECO:0007669"/>
    <property type="project" value="TreeGrafter"/>
</dbReference>